<protein>
    <submittedName>
        <fullName evidence="2">Uncharacterized protein</fullName>
    </submittedName>
</protein>
<organism evidence="2">
    <name type="scientific">viral metagenome</name>
    <dbReference type="NCBI Taxonomy" id="1070528"/>
    <lineage>
        <taxon>unclassified sequences</taxon>
        <taxon>metagenomes</taxon>
        <taxon>organismal metagenomes</taxon>
    </lineage>
</organism>
<keyword evidence="1" id="KW-1133">Transmembrane helix</keyword>
<keyword evidence="1" id="KW-0812">Transmembrane</keyword>
<accession>A0A6C0CYK6</accession>
<reference evidence="2" key="1">
    <citation type="journal article" date="2020" name="Nature">
        <title>Giant virus diversity and host interactions through global metagenomics.</title>
        <authorList>
            <person name="Schulz F."/>
            <person name="Roux S."/>
            <person name="Paez-Espino D."/>
            <person name="Jungbluth S."/>
            <person name="Walsh D.A."/>
            <person name="Denef V.J."/>
            <person name="McMahon K.D."/>
            <person name="Konstantinidis K.T."/>
            <person name="Eloe-Fadrosh E.A."/>
            <person name="Kyrpides N.C."/>
            <person name="Woyke T."/>
        </authorList>
    </citation>
    <scope>NUCLEOTIDE SEQUENCE</scope>
    <source>
        <strain evidence="2">GVMAG-M-3300023174-104</strain>
    </source>
</reference>
<evidence type="ECO:0000256" key="1">
    <source>
        <dbReference type="SAM" id="Phobius"/>
    </source>
</evidence>
<evidence type="ECO:0000313" key="2">
    <source>
        <dbReference type="EMBL" id="QHT09906.1"/>
    </source>
</evidence>
<feature type="transmembrane region" description="Helical" evidence="1">
    <location>
        <begin position="30"/>
        <end position="49"/>
    </location>
</feature>
<sequence length="128" mass="14885">MANIILFWSSIHCGLIHFIMVYFYYDTIPLWYGCFLFMGVGSSIANHGMTSHRMKLVDRMLMAIGVVIDLQIIKKISNVLLWCLSFTGVFVALFLFLWSKLTNNVYFHRMSHFMITCTHCILVQQFAS</sequence>
<proteinExistence type="predicted"/>
<feature type="transmembrane region" description="Helical" evidence="1">
    <location>
        <begin position="5"/>
        <end position="24"/>
    </location>
</feature>
<keyword evidence="1" id="KW-0472">Membrane</keyword>
<dbReference type="AlphaFoldDB" id="A0A6C0CYK6"/>
<name>A0A6C0CYK6_9ZZZZ</name>
<dbReference type="EMBL" id="MN739518">
    <property type="protein sequence ID" value="QHT09906.1"/>
    <property type="molecule type" value="Genomic_DNA"/>
</dbReference>
<feature type="transmembrane region" description="Helical" evidence="1">
    <location>
        <begin position="79"/>
        <end position="98"/>
    </location>
</feature>